<dbReference type="PANTHER" id="PTHR43346">
    <property type="entry name" value="LIGAND BINDING DOMAIN PROTEIN, PUTATIVE (AFU_ORTHOLOGUE AFUA_6G14370)-RELATED"/>
    <property type="match status" value="1"/>
</dbReference>
<keyword evidence="3" id="KW-1185">Reference proteome</keyword>
<evidence type="ECO:0000259" key="1">
    <source>
        <dbReference type="Pfam" id="PF07883"/>
    </source>
</evidence>
<dbReference type="InterPro" id="IPR011051">
    <property type="entry name" value="RmlC_Cupin_sf"/>
</dbReference>
<dbReference type="Pfam" id="PF07883">
    <property type="entry name" value="Cupin_2"/>
    <property type="match status" value="1"/>
</dbReference>
<dbReference type="Gene3D" id="2.60.120.10">
    <property type="entry name" value="Jelly Rolls"/>
    <property type="match status" value="1"/>
</dbReference>
<dbReference type="EMBL" id="FBVY01000047">
    <property type="protein sequence ID" value="CUX03254.1"/>
    <property type="molecule type" value="Genomic_DNA"/>
</dbReference>
<feature type="domain" description="Cupin type-2" evidence="1">
    <location>
        <begin position="51"/>
        <end position="112"/>
    </location>
</feature>
<dbReference type="SUPFAM" id="SSF51182">
    <property type="entry name" value="RmlC-like cupins"/>
    <property type="match status" value="1"/>
</dbReference>
<dbReference type="RefSeq" id="WP_080823620.1">
    <property type="nucleotide sequence ID" value="NZ_LT009721.1"/>
</dbReference>
<evidence type="ECO:0000313" key="3">
    <source>
        <dbReference type="Proteomes" id="UP000191933"/>
    </source>
</evidence>
<sequence>MSDQSTATSARFDILAIMNEFPQTAETLLVDTYLRDTPAASSRVFRVYKGTPPHYHRGSDEYLYVLSGRGTFWMEDPATEAEFQPGQLLFFEKGTVHALPTILEEPVVFLSVDTPRRDPKDIVFVHSADGSPETFIASKRG</sequence>
<dbReference type="CDD" id="cd02208">
    <property type="entry name" value="cupin_RmlC-like"/>
    <property type="match status" value="1"/>
</dbReference>
<evidence type="ECO:0000313" key="2">
    <source>
        <dbReference type="EMBL" id="CUX03254.1"/>
    </source>
</evidence>
<dbReference type="Proteomes" id="UP000191933">
    <property type="component" value="Unassembled WGS sequence"/>
</dbReference>
<protein>
    <submittedName>
        <fullName evidence="2">Cupin domain-containing protein</fullName>
    </submittedName>
</protein>
<accession>A0A9W5B7I8</accession>
<dbReference type="AlphaFoldDB" id="A0A9W5B7I8"/>
<organism evidence="2 3">
    <name type="scientific">Agrobacterium genomosp. 2 str. CFBP 5494</name>
    <dbReference type="NCBI Taxonomy" id="1183436"/>
    <lineage>
        <taxon>Bacteria</taxon>
        <taxon>Pseudomonadati</taxon>
        <taxon>Pseudomonadota</taxon>
        <taxon>Alphaproteobacteria</taxon>
        <taxon>Hyphomicrobiales</taxon>
        <taxon>Rhizobiaceae</taxon>
        <taxon>Rhizobium/Agrobacterium group</taxon>
        <taxon>Agrobacterium</taxon>
        <taxon>Agrobacterium tumefaciens complex</taxon>
    </lineage>
</organism>
<dbReference type="InterPro" id="IPR014710">
    <property type="entry name" value="RmlC-like_jellyroll"/>
</dbReference>
<proteinExistence type="predicted"/>
<dbReference type="InterPro" id="IPR052538">
    <property type="entry name" value="Flavonoid_dioxygenase-like"/>
</dbReference>
<reference evidence="2 3" key="1">
    <citation type="submission" date="2016-01" db="EMBL/GenBank/DDBJ databases">
        <authorList>
            <person name="Regsiter A."/>
            <person name="william w."/>
        </authorList>
    </citation>
    <scope>NUCLEOTIDE SEQUENCE [LARGE SCALE GENOMIC DNA]</scope>
    <source>
        <strain evidence="2 3">CFBP 5494</strain>
    </source>
</reference>
<gene>
    <name evidence="2" type="ORF">AGR2A_pb10061</name>
</gene>
<comment type="caution">
    <text evidence="2">The sequence shown here is derived from an EMBL/GenBank/DDBJ whole genome shotgun (WGS) entry which is preliminary data.</text>
</comment>
<name>A0A9W5B7I8_9HYPH</name>
<dbReference type="PANTHER" id="PTHR43346:SF1">
    <property type="entry name" value="QUERCETIN 2,3-DIOXYGENASE-RELATED"/>
    <property type="match status" value="1"/>
</dbReference>
<dbReference type="InterPro" id="IPR013096">
    <property type="entry name" value="Cupin_2"/>
</dbReference>